<dbReference type="RefSeq" id="WP_111480186.1">
    <property type="nucleotide sequence ID" value="NZ_QHKM01000009.1"/>
</dbReference>
<dbReference type="OrthoDB" id="885544at2"/>
<dbReference type="EMBL" id="QHKM01000009">
    <property type="protein sequence ID" value="RAK63524.1"/>
    <property type="molecule type" value="Genomic_DNA"/>
</dbReference>
<keyword evidence="4" id="KW-1185">Reference proteome</keyword>
<reference evidence="4" key="1">
    <citation type="submission" date="2018-05" db="EMBL/GenBank/DDBJ databases">
        <authorList>
            <person name="Nie L."/>
        </authorList>
    </citation>
    <scope>NUCLEOTIDE SEQUENCE [LARGE SCALE GENOMIC DNA]</scope>
    <source>
        <strain evidence="4">NL</strain>
    </source>
</reference>
<evidence type="ECO:0000256" key="2">
    <source>
        <dbReference type="SAM" id="SignalP"/>
    </source>
</evidence>
<accession>A0A328BCJ5</accession>
<keyword evidence="2" id="KW-0732">Signal</keyword>
<feature type="region of interest" description="Disordered" evidence="1">
    <location>
        <begin position="23"/>
        <end position="46"/>
    </location>
</feature>
<evidence type="ECO:0000256" key="1">
    <source>
        <dbReference type="SAM" id="MobiDB-lite"/>
    </source>
</evidence>
<protein>
    <submittedName>
        <fullName evidence="3">Uncharacterized protein</fullName>
    </submittedName>
</protein>
<name>A0A328BCJ5_9BACT</name>
<feature type="signal peptide" evidence="2">
    <location>
        <begin position="1"/>
        <end position="17"/>
    </location>
</feature>
<feature type="chain" id="PRO_5016276334" evidence="2">
    <location>
        <begin position="18"/>
        <end position="184"/>
    </location>
</feature>
<dbReference type="AlphaFoldDB" id="A0A328BCJ5"/>
<gene>
    <name evidence="3" type="ORF">DLM85_21220</name>
</gene>
<evidence type="ECO:0000313" key="3">
    <source>
        <dbReference type="EMBL" id="RAK63524.1"/>
    </source>
</evidence>
<organism evidence="3 4">
    <name type="scientific">Hymenobacter edaphi</name>
    <dbReference type="NCBI Taxonomy" id="2211146"/>
    <lineage>
        <taxon>Bacteria</taxon>
        <taxon>Pseudomonadati</taxon>
        <taxon>Bacteroidota</taxon>
        <taxon>Cytophagia</taxon>
        <taxon>Cytophagales</taxon>
        <taxon>Hymenobacteraceae</taxon>
        <taxon>Hymenobacter</taxon>
    </lineage>
</organism>
<proteinExistence type="predicted"/>
<dbReference type="Proteomes" id="UP000248553">
    <property type="component" value="Unassembled WGS sequence"/>
</dbReference>
<dbReference type="PROSITE" id="PS51257">
    <property type="entry name" value="PROKAR_LIPOPROTEIN"/>
    <property type="match status" value="1"/>
</dbReference>
<evidence type="ECO:0000313" key="4">
    <source>
        <dbReference type="Proteomes" id="UP000248553"/>
    </source>
</evidence>
<sequence>MRIKISLLLAVLCSCGAADQPAEQRAAPDPVTAARPGSAANILDPNDPHLDPEIKAELMRTSRPGRLARSIIESAALDSLAALDAVACRSDGEESEEVGIACDTLWEAKLPLFVGYLQQHPRSCLQNALIDALSSRFITSENRAQAIAAFKQKSTERAARLGLSRSEKTLLQQITAAIDPARFD</sequence>
<comment type="caution">
    <text evidence="3">The sequence shown here is derived from an EMBL/GenBank/DDBJ whole genome shotgun (WGS) entry which is preliminary data.</text>
</comment>